<sequence length="297" mass="33321">MPSYFSFIFQKLFLIIFISLNLFGNCGSSSLHFNNNQRQSSNSYGEFGQYYGNNGRNGNELELAEWNGGGGGGRRRSNTRILSEQQQQFNNKKNLNYEIVTSAAFIFEDYCTERCQIPCSPLFVFQERDKDPKLQFNCAKLKPPERKFHEKLVGAISGASVFEFFVAGIIALAIAICCVCSCYQCLCKSSPQIILRNRQQQINLEEENELNKNIPPNGVLINGGGISTTTSTGVSPEHDQLISDKIPHIDEGIHPAPLVNLTNNQQKHNYIKPGGHHHYVKTNLFKGNGEQQQHSIV</sequence>
<accession>A0A914LFG6</accession>
<dbReference type="Proteomes" id="UP000887563">
    <property type="component" value="Unplaced"/>
</dbReference>
<evidence type="ECO:0000313" key="3">
    <source>
        <dbReference type="Proteomes" id="UP000887563"/>
    </source>
</evidence>
<keyword evidence="1" id="KW-0472">Membrane</keyword>
<dbReference type="WBParaSite" id="Minc3s00462g12742">
    <property type="protein sequence ID" value="Minc3s00462g12742"/>
    <property type="gene ID" value="Minc3s00462g12742"/>
</dbReference>
<keyword evidence="2" id="KW-0732">Signal</keyword>
<keyword evidence="1" id="KW-0812">Transmembrane</keyword>
<keyword evidence="1" id="KW-1133">Transmembrane helix</keyword>
<evidence type="ECO:0000256" key="2">
    <source>
        <dbReference type="SAM" id="SignalP"/>
    </source>
</evidence>
<feature type="transmembrane region" description="Helical" evidence="1">
    <location>
        <begin position="152"/>
        <end position="176"/>
    </location>
</feature>
<organism evidence="3 4">
    <name type="scientific">Meloidogyne incognita</name>
    <name type="common">Southern root-knot nematode worm</name>
    <name type="synonym">Oxyuris incognita</name>
    <dbReference type="NCBI Taxonomy" id="6306"/>
    <lineage>
        <taxon>Eukaryota</taxon>
        <taxon>Metazoa</taxon>
        <taxon>Ecdysozoa</taxon>
        <taxon>Nematoda</taxon>
        <taxon>Chromadorea</taxon>
        <taxon>Rhabditida</taxon>
        <taxon>Tylenchina</taxon>
        <taxon>Tylenchomorpha</taxon>
        <taxon>Tylenchoidea</taxon>
        <taxon>Meloidogynidae</taxon>
        <taxon>Meloidogyninae</taxon>
        <taxon>Meloidogyne</taxon>
        <taxon>Meloidogyne incognita group</taxon>
    </lineage>
</organism>
<name>A0A914LFG6_MELIC</name>
<keyword evidence="3" id="KW-1185">Reference proteome</keyword>
<evidence type="ECO:0000256" key="1">
    <source>
        <dbReference type="SAM" id="Phobius"/>
    </source>
</evidence>
<proteinExistence type="predicted"/>
<protein>
    <submittedName>
        <fullName evidence="4">Candidate secreted effector</fullName>
    </submittedName>
</protein>
<reference evidence="4" key="1">
    <citation type="submission" date="2022-11" db="UniProtKB">
        <authorList>
            <consortium name="WormBaseParasite"/>
        </authorList>
    </citation>
    <scope>IDENTIFICATION</scope>
</reference>
<dbReference type="AlphaFoldDB" id="A0A914LFG6"/>
<evidence type="ECO:0000313" key="4">
    <source>
        <dbReference type="WBParaSite" id="Minc3s00462g12742"/>
    </source>
</evidence>
<feature type="chain" id="PRO_5037619366" evidence="2">
    <location>
        <begin position="29"/>
        <end position="297"/>
    </location>
</feature>
<feature type="signal peptide" evidence="2">
    <location>
        <begin position="1"/>
        <end position="28"/>
    </location>
</feature>